<feature type="transmembrane region" description="Helical" evidence="8">
    <location>
        <begin position="27"/>
        <end position="50"/>
    </location>
</feature>
<organism evidence="9 10">
    <name type="scientific">Flavimobilis soli</name>
    <dbReference type="NCBI Taxonomy" id="442709"/>
    <lineage>
        <taxon>Bacteria</taxon>
        <taxon>Bacillati</taxon>
        <taxon>Actinomycetota</taxon>
        <taxon>Actinomycetes</taxon>
        <taxon>Micrococcales</taxon>
        <taxon>Jonesiaceae</taxon>
        <taxon>Flavimobilis</taxon>
    </lineage>
</organism>
<keyword evidence="6 8" id="KW-1133">Transmembrane helix</keyword>
<evidence type="ECO:0000256" key="2">
    <source>
        <dbReference type="ARBA" id="ARBA00007935"/>
    </source>
</evidence>
<feature type="transmembrane region" description="Helical" evidence="8">
    <location>
        <begin position="214"/>
        <end position="236"/>
    </location>
</feature>
<evidence type="ECO:0000256" key="3">
    <source>
        <dbReference type="ARBA" id="ARBA00022448"/>
    </source>
</evidence>
<dbReference type="FunFam" id="1.10.3470.10:FF:000001">
    <property type="entry name" value="Vitamin B12 ABC transporter permease BtuC"/>
    <property type="match status" value="1"/>
</dbReference>
<dbReference type="Gene3D" id="1.10.3470.10">
    <property type="entry name" value="ABC transporter involved in vitamin B12 uptake, BtuC"/>
    <property type="match status" value="1"/>
</dbReference>
<evidence type="ECO:0000256" key="5">
    <source>
        <dbReference type="ARBA" id="ARBA00022692"/>
    </source>
</evidence>
<comment type="subcellular location">
    <subcellularLocation>
        <location evidence="1">Cell membrane</location>
        <topology evidence="1">Multi-pass membrane protein</topology>
    </subcellularLocation>
</comment>
<feature type="transmembrane region" description="Helical" evidence="8">
    <location>
        <begin position="79"/>
        <end position="99"/>
    </location>
</feature>
<dbReference type="Pfam" id="PF01032">
    <property type="entry name" value="FecCD"/>
    <property type="match status" value="1"/>
</dbReference>
<keyword evidence="10" id="KW-1185">Reference proteome</keyword>
<protein>
    <submittedName>
        <fullName evidence="9">Iron complex transport system permease protein</fullName>
    </submittedName>
</protein>
<dbReference type="GO" id="GO:0005886">
    <property type="term" value="C:plasma membrane"/>
    <property type="evidence" value="ECO:0007669"/>
    <property type="project" value="UniProtKB-SubCell"/>
</dbReference>
<sequence>MSTATPHRPVGESLALARPAGRRAAGLSLGLAAGLGLLVVLALVSVGVGARHVPVADAWAALTDYDPTSFDHDAVRARVPRTVLGLAVGAALGLAGALMQGMTRNPLADPGLLGVNAGASAAVVVAIMLLGISSPAGYVWFAFAGAAAAAVIVYGVAAAGREGATPIKLALAGACVSAALTSLITAILVTGTEVLDTFRFWQVGSVGGRGFETFLPILPFLAVGALVALASGRALNALSLGDDVARGLGQDVRRSRLVVGCAVVLLCGGATAAAGPIAFVGLTVAHVARAITGPDNRWVLPYSAVLGAALVVLSDVLGRLVAQPGQLQVGIVTATVGAPVFIALVRRRRLAEL</sequence>
<dbReference type="CDD" id="cd06550">
    <property type="entry name" value="TM_ABC_iron-siderophores_like"/>
    <property type="match status" value="1"/>
</dbReference>
<evidence type="ECO:0000313" key="9">
    <source>
        <dbReference type="EMBL" id="PFG37110.1"/>
    </source>
</evidence>
<evidence type="ECO:0000256" key="8">
    <source>
        <dbReference type="SAM" id="Phobius"/>
    </source>
</evidence>
<evidence type="ECO:0000256" key="1">
    <source>
        <dbReference type="ARBA" id="ARBA00004651"/>
    </source>
</evidence>
<keyword evidence="3" id="KW-0813">Transport</keyword>
<feature type="transmembrane region" description="Helical" evidence="8">
    <location>
        <begin position="111"/>
        <end position="132"/>
    </location>
</feature>
<feature type="transmembrane region" description="Helical" evidence="8">
    <location>
        <begin position="169"/>
        <end position="194"/>
    </location>
</feature>
<evidence type="ECO:0000313" key="10">
    <source>
        <dbReference type="Proteomes" id="UP000221394"/>
    </source>
</evidence>
<evidence type="ECO:0000256" key="6">
    <source>
        <dbReference type="ARBA" id="ARBA00022989"/>
    </source>
</evidence>
<dbReference type="InterPro" id="IPR000522">
    <property type="entry name" value="ABC_transptr_permease_BtuC"/>
</dbReference>
<name>A0A2A9EFV8_9MICO</name>
<feature type="transmembrane region" description="Helical" evidence="8">
    <location>
        <begin position="257"/>
        <end position="279"/>
    </location>
</feature>
<dbReference type="GO" id="GO:0033214">
    <property type="term" value="P:siderophore-iron import into cell"/>
    <property type="evidence" value="ECO:0007669"/>
    <property type="project" value="TreeGrafter"/>
</dbReference>
<dbReference type="PANTHER" id="PTHR30472:SF1">
    <property type="entry name" value="FE(3+) DICITRATE TRANSPORT SYSTEM PERMEASE PROTEIN FECC-RELATED"/>
    <property type="match status" value="1"/>
</dbReference>
<dbReference type="PANTHER" id="PTHR30472">
    <property type="entry name" value="FERRIC ENTEROBACTIN TRANSPORT SYSTEM PERMEASE PROTEIN"/>
    <property type="match status" value="1"/>
</dbReference>
<gene>
    <name evidence="9" type="ORF">ATL41_1858</name>
</gene>
<reference evidence="9 10" key="1">
    <citation type="submission" date="2017-10" db="EMBL/GenBank/DDBJ databases">
        <title>Sequencing the genomes of 1000 actinobacteria strains.</title>
        <authorList>
            <person name="Klenk H.-P."/>
        </authorList>
    </citation>
    <scope>NUCLEOTIDE SEQUENCE [LARGE SCALE GENOMIC DNA]</scope>
    <source>
        <strain evidence="9 10">DSM 21574</strain>
    </source>
</reference>
<dbReference type="EMBL" id="PDJH01000001">
    <property type="protein sequence ID" value="PFG37110.1"/>
    <property type="molecule type" value="Genomic_DNA"/>
</dbReference>
<dbReference type="SUPFAM" id="SSF81345">
    <property type="entry name" value="ABC transporter involved in vitamin B12 uptake, BtuC"/>
    <property type="match status" value="1"/>
</dbReference>
<dbReference type="GO" id="GO:0022857">
    <property type="term" value="F:transmembrane transporter activity"/>
    <property type="evidence" value="ECO:0007669"/>
    <property type="project" value="InterPro"/>
</dbReference>
<dbReference type="AlphaFoldDB" id="A0A2A9EFV8"/>
<keyword evidence="4" id="KW-1003">Cell membrane</keyword>
<accession>A0A2A9EFV8</accession>
<feature type="transmembrane region" description="Helical" evidence="8">
    <location>
        <begin position="329"/>
        <end position="346"/>
    </location>
</feature>
<feature type="transmembrane region" description="Helical" evidence="8">
    <location>
        <begin position="138"/>
        <end position="157"/>
    </location>
</feature>
<comment type="caution">
    <text evidence="9">The sequence shown here is derived from an EMBL/GenBank/DDBJ whole genome shotgun (WGS) entry which is preliminary data.</text>
</comment>
<keyword evidence="7 8" id="KW-0472">Membrane</keyword>
<feature type="transmembrane region" description="Helical" evidence="8">
    <location>
        <begin position="299"/>
        <end position="317"/>
    </location>
</feature>
<keyword evidence="5 8" id="KW-0812">Transmembrane</keyword>
<dbReference type="RefSeq" id="WP_181010241.1">
    <property type="nucleotide sequence ID" value="NZ_PDJH01000001.1"/>
</dbReference>
<evidence type="ECO:0000256" key="4">
    <source>
        <dbReference type="ARBA" id="ARBA00022475"/>
    </source>
</evidence>
<dbReference type="InterPro" id="IPR037294">
    <property type="entry name" value="ABC_BtuC-like"/>
</dbReference>
<proteinExistence type="inferred from homology"/>
<comment type="similarity">
    <text evidence="2">Belongs to the binding-protein-dependent transport system permease family. FecCD subfamily.</text>
</comment>
<evidence type="ECO:0000256" key="7">
    <source>
        <dbReference type="ARBA" id="ARBA00023136"/>
    </source>
</evidence>
<dbReference type="Proteomes" id="UP000221394">
    <property type="component" value="Unassembled WGS sequence"/>
</dbReference>